<dbReference type="InterPro" id="IPR051398">
    <property type="entry name" value="Polysacch_Deacetylase"/>
</dbReference>
<keyword evidence="3" id="KW-1133">Transmembrane helix</keyword>
<dbReference type="EMBL" id="JAMPLM010000068">
    <property type="protein sequence ID" value="MEP1062482.1"/>
    <property type="molecule type" value="Genomic_DNA"/>
</dbReference>
<dbReference type="SUPFAM" id="SSF88713">
    <property type="entry name" value="Glycoside hydrolase/deacetylase"/>
    <property type="match status" value="1"/>
</dbReference>
<evidence type="ECO:0000256" key="2">
    <source>
        <dbReference type="ARBA" id="ARBA00022729"/>
    </source>
</evidence>
<dbReference type="Pfam" id="PF09992">
    <property type="entry name" value="NAGPA"/>
    <property type="match status" value="1"/>
</dbReference>
<dbReference type="InterPro" id="IPR018711">
    <property type="entry name" value="NAGPA"/>
</dbReference>
<keyword evidence="6" id="KW-1185">Reference proteome</keyword>
<dbReference type="PANTHER" id="PTHR34216:SF3">
    <property type="entry name" value="POLY-BETA-1,6-N-ACETYL-D-GLUCOSAMINE N-DEACETYLASE"/>
    <property type="match status" value="1"/>
</dbReference>
<dbReference type="Proteomes" id="UP001476950">
    <property type="component" value="Unassembled WGS sequence"/>
</dbReference>
<dbReference type="Pfam" id="PF01522">
    <property type="entry name" value="Polysacc_deac_1"/>
    <property type="match status" value="1"/>
</dbReference>
<dbReference type="Gene3D" id="3.20.20.370">
    <property type="entry name" value="Glycoside hydrolase/deacetylase"/>
    <property type="match status" value="1"/>
</dbReference>
<proteinExistence type="predicted"/>
<evidence type="ECO:0000259" key="4">
    <source>
        <dbReference type="PROSITE" id="PS51677"/>
    </source>
</evidence>
<organism evidence="5 6">
    <name type="scientific">Stenomitos frigidus AS-A4</name>
    <dbReference type="NCBI Taxonomy" id="2933935"/>
    <lineage>
        <taxon>Bacteria</taxon>
        <taxon>Bacillati</taxon>
        <taxon>Cyanobacteriota</taxon>
        <taxon>Cyanophyceae</taxon>
        <taxon>Leptolyngbyales</taxon>
        <taxon>Leptolyngbyaceae</taxon>
        <taxon>Stenomitos</taxon>
    </lineage>
</organism>
<evidence type="ECO:0000313" key="6">
    <source>
        <dbReference type="Proteomes" id="UP001476950"/>
    </source>
</evidence>
<name>A0ABV0KTB4_9CYAN</name>
<keyword evidence="3" id="KW-0812">Transmembrane</keyword>
<accession>A0ABV0KTB4</accession>
<dbReference type="PANTHER" id="PTHR34216">
    <property type="match status" value="1"/>
</dbReference>
<feature type="domain" description="NodB homology" evidence="4">
    <location>
        <begin position="186"/>
        <end position="416"/>
    </location>
</feature>
<keyword evidence="3" id="KW-0472">Membrane</keyword>
<evidence type="ECO:0000256" key="3">
    <source>
        <dbReference type="SAM" id="Phobius"/>
    </source>
</evidence>
<dbReference type="InterPro" id="IPR011330">
    <property type="entry name" value="Glyco_hydro/deAcase_b/a-brl"/>
</dbReference>
<evidence type="ECO:0000256" key="1">
    <source>
        <dbReference type="ARBA" id="ARBA00004613"/>
    </source>
</evidence>
<dbReference type="InterPro" id="IPR002509">
    <property type="entry name" value="NODB_dom"/>
</dbReference>
<dbReference type="PROSITE" id="PS51677">
    <property type="entry name" value="NODB"/>
    <property type="match status" value="1"/>
</dbReference>
<comment type="caution">
    <text evidence="5">The sequence shown here is derived from an EMBL/GenBank/DDBJ whole genome shotgun (WGS) entry which is preliminary data.</text>
</comment>
<comment type="subcellular location">
    <subcellularLocation>
        <location evidence="1">Secreted</location>
    </subcellularLocation>
</comment>
<gene>
    <name evidence="5" type="ORF">NDI38_29340</name>
</gene>
<protein>
    <submittedName>
        <fullName evidence="5">Polysaccharide deacetylase family protein</fullName>
    </submittedName>
</protein>
<reference evidence="5 6" key="1">
    <citation type="submission" date="2022-04" db="EMBL/GenBank/DDBJ databases">
        <title>Positive selection, recombination, and allopatry shape intraspecific diversity of widespread and dominant cyanobacteria.</title>
        <authorList>
            <person name="Wei J."/>
            <person name="Shu W."/>
            <person name="Hu C."/>
        </authorList>
    </citation>
    <scope>NUCLEOTIDE SEQUENCE [LARGE SCALE GENOMIC DNA]</scope>
    <source>
        <strain evidence="5 6">AS-A4</strain>
    </source>
</reference>
<keyword evidence="2" id="KW-0732">Signal</keyword>
<sequence>MLDLVNGLKSMCVGYVVQNRQKLGFWVGSLAVIVPLSIGFLSPAWSYEPDTAPSTEEPSGLLPMSCQPTQATQAIGLTRFVSDVTQTAAMIEQPAIGIETLFGSIAPQMLAYLSAPAFPDIHQRARSAKVPVVMYHDILPEKQVFFDVTPEELEQRFQEIKQKGVTPITMDQLVTHLRTGLPLPEKPILLTFDDGYSGHYEHVYPLLKKYNYPAVFAIYTTKVGKKIGRSSLTWEQLREMAKDPLVTISSHSVTHKVMSGLTKEQLQLETQESKRILETELGVPVRYFTYPEGKFDAQAVEAVKEAGYAAALTMDDNDERLAGKSDNLLTIGRVGQSRLLEMLDVAWGGAKLPSWSQSFDFTAPVTRTDATIDNTPFIFVSGGKPITIHARTRAQVPEILEGTEAIAAVDGGFFSLEFLDSNAMLGPVFSQSEGTFIPGKRGEIPFLDQRPLVLISPTAVKFVPFDHKKHNTLESIQAELPNVTDAFVAAGWLVENGQAQPLERFGRLYSVNELRHRAFWGINQAGQPQIGVSTEPIGSVDLGAALAKAGFRHAVMLDSGASTSLAYKGASLVGYTPRPVPHVVALVPPANELNTNCALVSAR</sequence>
<feature type="transmembrane region" description="Helical" evidence="3">
    <location>
        <begin position="23"/>
        <end position="45"/>
    </location>
</feature>
<evidence type="ECO:0000313" key="5">
    <source>
        <dbReference type="EMBL" id="MEP1062482.1"/>
    </source>
</evidence>
<dbReference type="CDD" id="cd10918">
    <property type="entry name" value="CE4_NodB_like_5s_6s"/>
    <property type="match status" value="1"/>
</dbReference>